<evidence type="ECO:0000313" key="9">
    <source>
        <dbReference type="EMBL" id="KKR88145.1"/>
    </source>
</evidence>
<dbReference type="GO" id="GO:0009103">
    <property type="term" value="P:lipopolysaccharide biosynthetic process"/>
    <property type="evidence" value="ECO:0007669"/>
    <property type="project" value="UniProtKB-ARBA"/>
</dbReference>
<accession>A0A0G0WUP4</accession>
<dbReference type="Proteomes" id="UP000034854">
    <property type="component" value="Unassembled WGS sequence"/>
</dbReference>
<evidence type="ECO:0000256" key="5">
    <source>
        <dbReference type="ARBA" id="ARBA00022692"/>
    </source>
</evidence>
<keyword evidence="5 8" id="KW-0812">Transmembrane</keyword>
<feature type="transmembrane region" description="Helical" evidence="8">
    <location>
        <begin position="145"/>
        <end position="164"/>
    </location>
</feature>
<feature type="transmembrane region" description="Helical" evidence="8">
    <location>
        <begin position="118"/>
        <end position="133"/>
    </location>
</feature>
<dbReference type="PANTHER" id="PTHR33908">
    <property type="entry name" value="MANNOSYLTRANSFERASE YKCB-RELATED"/>
    <property type="match status" value="1"/>
</dbReference>
<comment type="subcellular location">
    <subcellularLocation>
        <location evidence="1">Cell membrane</location>
        <topology evidence="1">Multi-pass membrane protein</topology>
    </subcellularLocation>
</comment>
<reference evidence="9 10" key="1">
    <citation type="journal article" date="2015" name="Nature">
        <title>rRNA introns, odd ribosomes, and small enigmatic genomes across a large radiation of phyla.</title>
        <authorList>
            <person name="Brown C.T."/>
            <person name="Hug L.A."/>
            <person name="Thomas B.C."/>
            <person name="Sharon I."/>
            <person name="Castelle C.J."/>
            <person name="Singh A."/>
            <person name="Wilkins M.J."/>
            <person name="Williams K.H."/>
            <person name="Banfield J.F."/>
        </authorList>
    </citation>
    <scope>NUCLEOTIDE SEQUENCE [LARGE SCALE GENOMIC DNA]</scope>
</reference>
<organism evidence="9 10">
    <name type="scientific">Candidatus Curtissbacteria bacterium GW2011_GWA1_41_11</name>
    <dbReference type="NCBI Taxonomy" id="1618409"/>
    <lineage>
        <taxon>Bacteria</taxon>
        <taxon>Candidatus Curtissiibacteriota</taxon>
    </lineage>
</organism>
<feature type="transmembrane region" description="Helical" evidence="8">
    <location>
        <begin position="297"/>
        <end position="317"/>
    </location>
</feature>
<sequence length="480" mass="55406">MLLKNHKNFVVNKPQLLIWLILSFIFLFSRLINLSTLPLFSDEAYVIARAQELWQTGDLLGMIKFTTQPILIWLVALFIKLPLGTVFAARLVSTLMGLITALLLAFTAGKFIHSNAKWLAFLIMMILPFPFFYDRTLLFESSLLTWMTLAIFVPVVGLPLAILTKQIGWLSVPVIVMLHVKKIKILSISLITTFLVIFAIWLLALGSWEQIFKIIISQTAAPIGVNANFKANLLLSKLWLTTYITWPFLLLMLLGLIREGVLTIKKRGLRPILLIGLWSLLILFVETKIAVIFYPRYLYPILIGVVLLATSALWMLFTLIRNYKNPLRLVTVLIGLIVIFYPSIKFGYTFMNSPKQSAIAHEDKLQFFDDWTSGVGSNEINIEIEKYLRSNNNLTVYVESENSYFITLQRRNNPNFEIEIAHWLNEPLNEIPTNILEQENETWFVRNRHPDIPEDWPVTLITKVQKSPSRYVYLYRIIKQ</sequence>
<evidence type="ECO:0000256" key="4">
    <source>
        <dbReference type="ARBA" id="ARBA00022679"/>
    </source>
</evidence>
<keyword evidence="3" id="KW-0328">Glycosyltransferase</keyword>
<name>A0A0G0WUP4_9BACT</name>
<feature type="transmembrane region" description="Helical" evidence="8">
    <location>
        <begin position="269"/>
        <end position="291"/>
    </location>
</feature>
<keyword evidence="4" id="KW-0808">Transferase</keyword>
<dbReference type="PANTHER" id="PTHR33908:SF11">
    <property type="entry name" value="MEMBRANE PROTEIN"/>
    <property type="match status" value="1"/>
</dbReference>
<evidence type="ECO:0008006" key="11">
    <source>
        <dbReference type="Google" id="ProtNLM"/>
    </source>
</evidence>
<evidence type="ECO:0000313" key="10">
    <source>
        <dbReference type="Proteomes" id="UP000034854"/>
    </source>
</evidence>
<keyword evidence="7 8" id="KW-0472">Membrane</keyword>
<feature type="transmembrane region" description="Helical" evidence="8">
    <location>
        <begin position="61"/>
        <end position="81"/>
    </location>
</feature>
<feature type="transmembrane region" description="Helical" evidence="8">
    <location>
        <begin position="238"/>
        <end position="257"/>
    </location>
</feature>
<protein>
    <recommendedName>
        <fullName evidence="11">Glycosyltransferase RgtA/B/C/D-like domain-containing protein</fullName>
    </recommendedName>
</protein>
<proteinExistence type="predicted"/>
<evidence type="ECO:0000256" key="2">
    <source>
        <dbReference type="ARBA" id="ARBA00022475"/>
    </source>
</evidence>
<gene>
    <name evidence="9" type="ORF">UU34_C0001G0142</name>
</gene>
<feature type="transmembrane region" description="Helical" evidence="8">
    <location>
        <begin position="329"/>
        <end position="348"/>
    </location>
</feature>
<evidence type="ECO:0000256" key="3">
    <source>
        <dbReference type="ARBA" id="ARBA00022676"/>
    </source>
</evidence>
<evidence type="ECO:0000256" key="6">
    <source>
        <dbReference type="ARBA" id="ARBA00022989"/>
    </source>
</evidence>
<dbReference type="GO" id="GO:0016763">
    <property type="term" value="F:pentosyltransferase activity"/>
    <property type="evidence" value="ECO:0007669"/>
    <property type="project" value="TreeGrafter"/>
</dbReference>
<dbReference type="GO" id="GO:0005886">
    <property type="term" value="C:plasma membrane"/>
    <property type="evidence" value="ECO:0007669"/>
    <property type="project" value="UniProtKB-SubCell"/>
</dbReference>
<evidence type="ECO:0000256" key="8">
    <source>
        <dbReference type="SAM" id="Phobius"/>
    </source>
</evidence>
<evidence type="ECO:0000256" key="1">
    <source>
        <dbReference type="ARBA" id="ARBA00004651"/>
    </source>
</evidence>
<dbReference type="InterPro" id="IPR050297">
    <property type="entry name" value="LipidA_mod_glycosyltrf_83"/>
</dbReference>
<feature type="transmembrane region" description="Helical" evidence="8">
    <location>
        <begin position="87"/>
        <end position="106"/>
    </location>
</feature>
<feature type="transmembrane region" description="Helical" evidence="8">
    <location>
        <begin position="16"/>
        <end position="40"/>
    </location>
</feature>
<keyword evidence="6 8" id="KW-1133">Transmembrane helix</keyword>
<evidence type="ECO:0000256" key="7">
    <source>
        <dbReference type="ARBA" id="ARBA00023136"/>
    </source>
</evidence>
<keyword evidence="2" id="KW-1003">Cell membrane</keyword>
<dbReference type="EMBL" id="LCAG01000001">
    <property type="protein sequence ID" value="KKR88145.1"/>
    <property type="molecule type" value="Genomic_DNA"/>
</dbReference>
<feature type="transmembrane region" description="Helical" evidence="8">
    <location>
        <begin position="185"/>
        <end position="204"/>
    </location>
</feature>
<comment type="caution">
    <text evidence="9">The sequence shown here is derived from an EMBL/GenBank/DDBJ whole genome shotgun (WGS) entry which is preliminary data.</text>
</comment>
<dbReference type="AlphaFoldDB" id="A0A0G0WUP4"/>